<dbReference type="InterPro" id="IPR008979">
    <property type="entry name" value="Galactose-bd-like_sf"/>
</dbReference>
<dbReference type="Proteomes" id="UP001597218">
    <property type="component" value="Unassembled WGS sequence"/>
</dbReference>
<evidence type="ECO:0000259" key="12">
    <source>
        <dbReference type="PROSITE" id="PS50110"/>
    </source>
</evidence>
<evidence type="ECO:0000256" key="9">
    <source>
        <dbReference type="PROSITE-ProRule" id="PRU00169"/>
    </source>
</evidence>
<feature type="transmembrane region" description="Helical" evidence="10">
    <location>
        <begin position="304"/>
        <end position="323"/>
    </location>
</feature>
<dbReference type="Pfam" id="PF07695">
    <property type="entry name" value="7TMR-DISM_7TM"/>
    <property type="match status" value="1"/>
</dbReference>
<feature type="modified residue" description="4-aspartylphosphate" evidence="9">
    <location>
        <position position="749"/>
    </location>
</feature>
<dbReference type="SUPFAM" id="SSF47384">
    <property type="entry name" value="Homodimeric domain of signal transducing histidine kinase"/>
    <property type="match status" value="1"/>
</dbReference>
<dbReference type="GO" id="GO:0005524">
    <property type="term" value="F:ATP binding"/>
    <property type="evidence" value="ECO:0007669"/>
    <property type="project" value="UniProtKB-KW"/>
</dbReference>
<dbReference type="PROSITE" id="PS50110">
    <property type="entry name" value="RESPONSE_REGULATORY"/>
    <property type="match status" value="1"/>
</dbReference>
<dbReference type="PANTHER" id="PTHR43547:SF2">
    <property type="entry name" value="HYBRID SIGNAL TRANSDUCTION HISTIDINE KINASE C"/>
    <property type="match status" value="1"/>
</dbReference>
<feature type="domain" description="Histidine kinase" evidence="11">
    <location>
        <begin position="927"/>
        <end position="1026"/>
    </location>
</feature>
<feature type="domain" description="Response regulatory" evidence="12">
    <location>
        <begin position="701"/>
        <end position="816"/>
    </location>
</feature>
<evidence type="ECO:0000256" key="10">
    <source>
        <dbReference type="SAM" id="Phobius"/>
    </source>
</evidence>
<dbReference type="CDD" id="cd00082">
    <property type="entry name" value="HisKA"/>
    <property type="match status" value="1"/>
</dbReference>
<evidence type="ECO:0000256" key="6">
    <source>
        <dbReference type="ARBA" id="ARBA00022777"/>
    </source>
</evidence>
<dbReference type="Gene3D" id="3.30.565.10">
    <property type="entry name" value="Histidine kinase-like ATPase, C-terminal domain"/>
    <property type="match status" value="2"/>
</dbReference>
<dbReference type="Pfam" id="PF00072">
    <property type="entry name" value="Response_reg"/>
    <property type="match status" value="1"/>
</dbReference>
<keyword evidence="4" id="KW-0808">Transferase</keyword>
<evidence type="ECO:0000256" key="7">
    <source>
        <dbReference type="ARBA" id="ARBA00022840"/>
    </source>
</evidence>
<dbReference type="InterPro" id="IPR003594">
    <property type="entry name" value="HATPase_dom"/>
</dbReference>
<dbReference type="CDD" id="cd17574">
    <property type="entry name" value="REC_OmpR"/>
    <property type="match status" value="1"/>
</dbReference>
<feature type="transmembrane region" description="Helical" evidence="10">
    <location>
        <begin position="213"/>
        <end position="234"/>
    </location>
</feature>
<evidence type="ECO:0000256" key="5">
    <source>
        <dbReference type="ARBA" id="ARBA00022741"/>
    </source>
</evidence>
<gene>
    <name evidence="13" type="ORF">ACFSFY_06980</name>
</gene>
<evidence type="ECO:0000256" key="3">
    <source>
        <dbReference type="ARBA" id="ARBA00022553"/>
    </source>
</evidence>
<dbReference type="PROSITE" id="PS50109">
    <property type="entry name" value="HIS_KIN"/>
    <property type="match status" value="2"/>
</dbReference>
<keyword evidence="3 9" id="KW-0597">Phosphoprotein</keyword>
<dbReference type="SUPFAM" id="SSF49785">
    <property type="entry name" value="Galactose-binding domain-like"/>
    <property type="match status" value="1"/>
</dbReference>
<reference evidence="14" key="1">
    <citation type="journal article" date="2019" name="Int. J. Syst. Evol. Microbiol.">
        <title>The Global Catalogue of Microorganisms (GCM) 10K type strain sequencing project: providing services to taxonomists for standard genome sequencing and annotation.</title>
        <authorList>
            <consortium name="The Broad Institute Genomics Platform"/>
            <consortium name="The Broad Institute Genome Sequencing Center for Infectious Disease"/>
            <person name="Wu L."/>
            <person name="Ma J."/>
        </authorList>
    </citation>
    <scope>NUCLEOTIDE SEQUENCE [LARGE SCALE GENOMIC DNA]</scope>
    <source>
        <strain evidence="14">CGMCC 4.7177</strain>
    </source>
</reference>
<evidence type="ECO:0000313" key="13">
    <source>
        <dbReference type="EMBL" id="MFD1927804.1"/>
    </source>
</evidence>
<sequence length="1039" mass="118282">MDTAKELKIRSIFLIIISLIIILSVFRLAWILNYKQSVHHFAQNGVIDLSELSFLENEIVDLDGEWEFFPNQLHEQSSEFANSKRELIAVPGDWGELSRKDELVNYGTFRLKILLPNKNQELYGIHIQDISSAASVFVDEKLEFQTGQVAAFDSQYKSKLGSNKLFFHADRSEIELLIHVSNFEEFMEGGITKSIRFGSMEAINKSVNLTKNVQLLVTIILLGHSLYAFSLYFINRYKRRKELIYFGAITFFAAFSILIDEDKLLLDLLPINAGWSYILLYVSFAGTLYFVLRFVKYMFNLQSIIFRWLFNAYAALIISLLIIPIKYVMYIGFGIMLLNAFSYVFITFQLIKVIQNGNKTAIYILIANTINLSNVIWGVAINMNMIDIPYYPFDYLIAISAFAGLLFSEHFRMVRLNEEQTIKLQKADKLKDDFLANTSHELKNPLHAVINIAHTILNDKTETLTIKNRENLQLLVRVGQRMKFLLNDLLDLNSLKEKRIRLNKEPLNMHIIASGVLDMIQFMTEGKELQLNMEIPSTFPSVYGDENRMIQILFNLIHNAVKFTNKGSVSIEASYTNHKATIYIKDTGIGISEEMKQKVFEAYEQVDPSITSSGSGIGLGLVVCKQLVELHGGEITVESNLGKGSVISFTLPLANAKLVESERISETAASIHFDEYFVEPSTIYPSFSTTNQPKVKSNSLVILLVDDDHVNLRLLSMILQKEYEVICASGGYEALTIVETRELDLVISDVMMPIMSGYELTKQIRKQFTMSELPILLLTARNDPMDIYTGFCSGANDYVSKPMDALEFEIRVNALTNLKRSINEQLRTEAAWLQAQIQPHFLFNTLNTIASLAEIDTERMIKLFQEFGNYLRKSFDSNNTQAVVPLADELDLIRSYLYIEKERFADRLKIVWEIDSEIDLKVPPLSIQPLVENAVRHGVLKRVEGGTICIRIKDCGLYFEISIIDDGVGIEKERLQELLKVYPNQKVGIGLANTNRRLIKLYGRGLEIKSIEGVGTTVSVHIPNKIGSRKNNSERITTR</sequence>
<dbReference type="SMART" id="SM00448">
    <property type="entry name" value="REC"/>
    <property type="match status" value="1"/>
</dbReference>
<dbReference type="Gene3D" id="3.40.50.2300">
    <property type="match status" value="1"/>
</dbReference>
<dbReference type="Pfam" id="PF06580">
    <property type="entry name" value="His_kinase"/>
    <property type="match status" value="1"/>
</dbReference>
<evidence type="ECO:0000259" key="11">
    <source>
        <dbReference type="PROSITE" id="PS50109"/>
    </source>
</evidence>
<evidence type="ECO:0000313" key="14">
    <source>
        <dbReference type="Proteomes" id="UP001597218"/>
    </source>
</evidence>
<dbReference type="InterPro" id="IPR010559">
    <property type="entry name" value="Sig_transdc_His_kin_internal"/>
</dbReference>
<keyword evidence="7 13" id="KW-0067">ATP-binding</keyword>
<keyword evidence="5" id="KW-0547">Nucleotide-binding</keyword>
<accession>A0ABW4SEP9</accession>
<dbReference type="SMART" id="SM00387">
    <property type="entry name" value="HATPase_c"/>
    <property type="match status" value="2"/>
</dbReference>
<dbReference type="InterPro" id="IPR005467">
    <property type="entry name" value="His_kinase_dom"/>
</dbReference>
<protein>
    <recommendedName>
        <fullName evidence="2">histidine kinase</fullName>
        <ecNumber evidence="2">2.7.13.3</ecNumber>
    </recommendedName>
</protein>
<feature type="transmembrane region" description="Helical" evidence="10">
    <location>
        <begin position="243"/>
        <end position="259"/>
    </location>
</feature>
<organism evidence="13 14">
    <name type="scientific">Sporosarcina siberiensis</name>
    <dbReference type="NCBI Taxonomy" id="1365606"/>
    <lineage>
        <taxon>Bacteria</taxon>
        <taxon>Bacillati</taxon>
        <taxon>Bacillota</taxon>
        <taxon>Bacilli</taxon>
        <taxon>Bacillales</taxon>
        <taxon>Caryophanaceae</taxon>
        <taxon>Sporosarcina</taxon>
    </lineage>
</organism>
<keyword evidence="10" id="KW-0812">Transmembrane</keyword>
<feature type="transmembrane region" description="Helical" evidence="10">
    <location>
        <begin position="274"/>
        <end position="292"/>
    </location>
</feature>
<keyword evidence="10" id="KW-1133">Transmembrane helix</keyword>
<feature type="domain" description="Histidine kinase" evidence="11">
    <location>
        <begin position="437"/>
        <end position="655"/>
    </location>
</feature>
<keyword evidence="14" id="KW-1185">Reference proteome</keyword>
<dbReference type="PANTHER" id="PTHR43547">
    <property type="entry name" value="TWO-COMPONENT HISTIDINE KINASE"/>
    <property type="match status" value="1"/>
</dbReference>
<comment type="caution">
    <text evidence="13">The sequence shown here is derived from an EMBL/GenBank/DDBJ whole genome shotgun (WGS) entry which is preliminary data.</text>
</comment>
<keyword evidence="8" id="KW-0902">Two-component regulatory system</keyword>
<evidence type="ECO:0000256" key="1">
    <source>
        <dbReference type="ARBA" id="ARBA00000085"/>
    </source>
</evidence>
<dbReference type="Pfam" id="PF02518">
    <property type="entry name" value="HATPase_c"/>
    <property type="match status" value="2"/>
</dbReference>
<dbReference type="Gene3D" id="1.10.287.130">
    <property type="match status" value="1"/>
</dbReference>
<dbReference type="InterPro" id="IPR011623">
    <property type="entry name" value="7TMR_DISM_rcpt_extracell_dom1"/>
</dbReference>
<dbReference type="SUPFAM" id="SSF55874">
    <property type="entry name" value="ATPase domain of HSP90 chaperone/DNA topoisomerase II/histidine kinase"/>
    <property type="match status" value="2"/>
</dbReference>
<feature type="transmembrane region" description="Helical" evidence="10">
    <location>
        <begin position="12"/>
        <end position="32"/>
    </location>
</feature>
<evidence type="ECO:0000256" key="4">
    <source>
        <dbReference type="ARBA" id="ARBA00022679"/>
    </source>
</evidence>
<dbReference type="InterPro" id="IPR001789">
    <property type="entry name" value="Sig_transdc_resp-reg_receiver"/>
</dbReference>
<comment type="catalytic activity">
    <reaction evidence="1">
        <text>ATP + protein L-histidine = ADP + protein N-phospho-L-histidine.</text>
        <dbReference type="EC" id="2.7.13.3"/>
    </reaction>
</comment>
<dbReference type="InterPro" id="IPR011006">
    <property type="entry name" value="CheY-like_superfamily"/>
</dbReference>
<keyword evidence="10" id="KW-0472">Membrane</keyword>
<evidence type="ECO:0000256" key="8">
    <source>
        <dbReference type="ARBA" id="ARBA00023012"/>
    </source>
</evidence>
<dbReference type="Gene3D" id="2.60.120.260">
    <property type="entry name" value="Galactose-binding domain-like"/>
    <property type="match status" value="1"/>
</dbReference>
<dbReference type="RefSeq" id="WP_381536588.1">
    <property type="nucleotide sequence ID" value="NZ_JBHUGI010000015.1"/>
</dbReference>
<dbReference type="SMART" id="SM00388">
    <property type="entry name" value="HisKA"/>
    <property type="match status" value="1"/>
</dbReference>
<dbReference type="InterPro" id="IPR036097">
    <property type="entry name" value="HisK_dim/P_sf"/>
</dbReference>
<dbReference type="InterPro" id="IPR004358">
    <property type="entry name" value="Sig_transdc_His_kin-like_C"/>
</dbReference>
<proteinExistence type="predicted"/>
<dbReference type="CDD" id="cd16922">
    <property type="entry name" value="HATPase_EvgS-ArcB-TorS-like"/>
    <property type="match status" value="1"/>
</dbReference>
<dbReference type="Pfam" id="PF00512">
    <property type="entry name" value="HisKA"/>
    <property type="match status" value="1"/>
</dbReference>
<dbReference type="EC" id="2.7.13.3" evidence="2"/>
<dbReference type="InterPro" id="IPR036890">
    <property type="entry name" value="HATPase_C_sf"/>
</dbReference>
<dbReference type="SUPFAM" id="SSF52172">
    <property type="entry name" value="CheY-like"/>
    <property type="match status" value="1"/>
</dbReference>
<name>A0ABW4SEP9_9BACL</name>
<feature type="transmembrane region" description="Helical" evidence="10">
    <location>
        <begin position="329"/>
        <end position="348"/>
    </location>
</feature>
<keyword evidence="6" id="KW-0418">Kinase</keyword>
<dbReference type="InterPro" id="IPR003661">
    <property type="entry name" value="HisK_dim/P_dom"/>
</dbReference>
<dbReference type="EMBL" id="JBHUGI010000015">
    <property type="protein sequence ID" value="MFD1927804.1"/>
    <property type="molecule type" value="Genomic_DNA"/>
</dbReference>
<dbReference type="PRINTS" id="PR00344">
    <property type="entry name" value="BCTRLSENSOR"/>
</dbReference>
<evidence type="ECO:0000256" key="2">
    <source>
        <dbReference type="ARBA" id="ARBA00012438"/>
    </source>
</evidence>
<feature type="transmembrane region" description="Helical" evidence="10">
    <location>
        <begin position="360"/>
        <end position="382"/>
    </location>
</feature>